<geneLocation type="plasmid" evidence="2">
    <name>pFOS18</name>
</geneLocation>
<feature type="transmembrane region" description="Helical" evidence="1">
    <location>
        <begin position="25"/>
        <end position="47"/>
    </location>
</feature>
<reference evidence="2" key="1">
    <citation type="journal article" date="2014" name="Int. J. Antimicrob. Agents">
        <title>Dissemination of a clone carrying a fosA3-harbouring plasmid mediates high fosfomycin resistance rate of KPC-producing Klebsiella pneumoniae in China.</title>
        <authorList>
            <person name="Jiang Y."/>
            <person name="Shen P."/>
            <person name="Wei Z."/>
            <person name="Liu L."/>
            <person name="He F."/>
            <person name="Shi K."/>
            <person name="Wang Y."/>
            <person name="Wang H."/>
            <person name="Yu Y."/>
        </authorList>
    </citation>
    <scope>NUCLEOTIDE SEQUENCE</scope>
    <source>
        <strain evidence="2">FOS18</strain>
        <plasmid evidence="2">pFOS18</plasmid>
    </source>
</reference>
<dbReference type="EMBL" id="KJ653815">
    <property type="protein sequence ID" value="AIX99580.1"/>
    <property type="molecule type" value="Genomic_DNA"/>
</dbReference>
<proteinExistence type="predicted"/>
<dbReference type="AlphaFoldDB" id="A0A0A1CVX9"/>
<keyword evidence="1" id="KW-0812">Transmembrane</keyword>
<evidence type="ECO:0000313" key="2">
    <source>
        <dbReference type="EMBL" id="AIX99580.1"/>
    </source>
</evidence>
<name>A0A0A1CVX9_KLEPN</name>
<organism evidence="2">
    <name type="scientific">Klebsiella pneumoniae</name>
    <dbReference type="NCBI Taxonomy" id="573"/>
    <lineage>
        <taxon>Bacteria</taxon>
        <taxon>Pseudomonadati</taxon>
        <taxon>Pseudomonadota</taxon>
        <taxon>Gammaproteobacteria</taxon>
        <taxon>Enterobacterales</taxon>
        <taxon>Enterobacteriaceae</taxon>
        <taxon>Klebsiella/Raoultella group</taxon>
        <taxon>Klebsiella</taxon>
        <taxon>Klebsiella pneumoniae complex</taxon>
    </lineage>
</organism>
<dbReference type="RefSeq" id="WP_020956915.1">
    <property type="nucleotide sequence ID" value="NC_023331.1"/>
</dbReference>
<protein>
    <submittedName>
        <fullName evidence="2">Uncharacterized protein</fullName>
    </submittedName>
</protein>
<keyword evidence="1" id="KW-1133">Transmembrane helix</keyword>
<keyword evidence="1" id="KW-0472">Membrane</keyword>
<sequence>MVDHILANISVYMTKTVPQMNIPEIIVSVLAVLVIIHALVMLGRVLFQRYRKNTKGS</sequence>
<gene>
    <name evidence="2" type="ORF">pFOS18_018</name>
</gene>
<accession>A0A0A1CVX9</accession>
<keyword evidence="2" id="KW-0614">Plasmid</keyword>
<evidence type="ECO:0000256" key="1">
    <source>
        <dbReference type="SAM" id="Phobius"/>
    </source>
</evidence>